<accession>A0A2I0TZR3</accession>
<reference evidence="2" key="1">
    <citation type="submission" date="2017-11" db="EMBL/GenBank/DDBJ databases">
        <authorList>
            <person name="Lima N.C."/>
            <person name="Parody-Merino A.M."/>
            <person name="Battley P.F."/>
            <person name="Fidler A.E."/>
            <person name="Prosdocimi F."/>
        </authorList>
    </citation>
    <scope>NUCLEOTIDE SEQUENCE [LARGE SCALE GENOMIC DNA]</scope>
</reference>
<dbReference type="AlphaFoldDB" id="A0A2I0TZR3"/>
<name>A0A2I0TZR3_LIMLA</name>
<gene>
    <name evidence="1" type="ORF">llap_10427</name>
</gene>
<evidence type="ECO:0000313" key="2">
    <source>
        <dbReference type="Proteomes" id="UP000233556"/>
    </source>
</evidence>
<organism evidence="1 2">
    <name type="scientific">Limosa lapponica baueri</name>
    <dbReference type="NCBI Taxonomy" id="1758121"/>
    <lineage>
        <taxon>Eukaryota</taxon>
        <taxon>Metazoa</taxon>
        <taxon>Chordata</taxon>
        <taxon>Craniata</taxon>
        <taxon>Vertebrata</taxon>
        <taxon>Euteleostomi</taxon>
        <taxon>Archelosauria</taxon>
        <taxon>Archosauria</taxon>
        <taxon>Dinosauria</taxon>
        <taxon>Saurischia</taxon>
        <taxon>Theropoda</taxon>
        <taxon>Coelurosauria</taxon>
        <taxon>Aves</taxon>
        <taxon>Neognathae</taxon>
        <taxon>Neoaves</taxon>
        <taxon>Charadriiformes</taxon>
        <taxon>Scolopacidae</taxon>
        <taxon>Limosa</taxon>
    </lineage>
</organism>
<keyword evidence="2" id="KW-1185">Reference proteome</keyword>
<sequence>MSRITVAEWLHLVGGLGYKPYGRVGGEETRTIRDPPRTARTSACDMMDKPKEKAASLASEVPIAALIRFLAPRLARDPWFLPELALLCSSYQSFRKGRMEIKVVLEIESDEPEEPHGATVSPEVVIHIMSKTIRKG</sequence>
<dbReference type="EMBL" id="KZ506525">
    <property type="protein sequence ID" value="PKU39271.1"/>
    <property type="molecule type" value="Genomic_DNA"/>
</dbReference>
<evidence type="ECO:0000313" key="1">
    <source>
        <dbReference type="EMBL" id="PKU39271.1"/>
    </source>
</evidence>
<dbReference type="Proteomes" id="UP000233556">
    <property type="component" value="Unassembled WGS sequence"/>
</dbReference>
<proteinExistence type="predicted"/>
<reference evidence="2" key="2">
    <citation type="submission" date="2017-12" db="EMBL/GenBank/DDBJ databases">
        <title>Genome sequence of the Bar-tailed Godwit (Limosa lapponica baueri).</title>
        <authorList>
            <person name="Lima N.C.B."/>
            <person name="Parody-Merino A.M."/>
            <person name="Battley P.F."/>
            <person name="Fidler A.E."/>
            <person name="Prosdocimi F."/>
        </authorList>
    </citation>
    <scope>NUCLEOTIDE SEQUENCE [LARGE SCALE GENOMIC DNA]</scope>
</reference>
<protein>
    <submittedName>
        <fullName evidence="1">Uncharacterized protein</fullName>
    </submittedName>
</protein>